<keyword evidence="2" id="KW-1185">Reference proteome</keyword>
<proteinExistence type="predicted"/>
<organism evidence="1 2">
    <name type="scientific">Nocardia aurantiaca</name>
    <dbReference type="NCBI Taxonomy" id="2675850"/>
    <lineage>
        <taxon>Bacteria</taxon>
        <taxon>Bacillati</taxon>
        <taxon>Actinomycetota</taxon>
        <taxon>Actinomycetes</taxon>
        <taxon>Mycobacteriales</taxon>
        <taxon>Nocardiaceae</taxon>
        <taxon>Nocardia</taxon>
    </lineage>
</organism>
<dbReference type="Proteomes" id="UP000432464">
    <property type="component" value="Unassembled WGS sequence"/>
</dbReference>
<protein>
    <submittedName>
        <fullName evidence="1">Uncharacterized protein</fullName>
    </submittedName>
</protein>
<reference evidence="1 2" key="1">
    <citation type="submission" date="2019-11" db="EMBL/GenBank/DDBJ databases">
        <title>Nocardia sp. nov. CT2-14 isolated from soil.</title>
        <authorList>
            <person name="Kanchanasin P."/>
            <person name="Tanasupawat S."/>
            <person name="Yuki M."/>
            <person name="Kudo T."/>
        </authorList>
    </citation>
    <scope>NUCLEOTIDE SEQUENCE [LARGE SCALE GENOMIC DNA]</scope>
    <source>
        <strain evidence="1 2">CT2-14</strain>
    </source>
</reference>
<evidence type="ECO:0000313" key="2">
    <source>
        <dbReference type="Proteomes" id="UP000432464"/>
    </source>
</evidence>
<dbReference type="AlphaFoldDB" id="A0A6I3KSH2"/>
<comment type="caution">
    <text evidence="1">The sequence shown here is derived from an EMBL/GenBank/DDBJ whole genome shotgun (WGS) entry which is preliminary data.</text>
</comment>
<evidence type="ECO:0000313" key="1">
    <source>
        <dbReference type="EMBL" id="MTE13703.1"/>
    </source>
</evidence>
<dbReference type="RefSeq" id="WP_154788121.1">
    <property type="nucleotide sequence ID" value="NZ_WMBB01000005.1"/>
</dbReference>
<gene>
    <name evidence="1" type="ORF">GLP40_13085</name>
</gene>
<sequence>MTNPRITVEPVVDHEYHVQVDDGTDSAESQFVVAPDVLADLGFTAADEQRVVELTAAFLIDHQPIIDYPQLVYLDEVAAAYADYRIQLRRWLG</sequence>
<name>A0A6I3KSH2_9NOCA</name>
<dbReference type="EMBL" id="WMBB01000005">
    <property type="protein sequence ID" value="MTE13703.1"/>
    <property type="molecule type" value="Genomic_DNA"/>
</dbReference>
<accession>A0A6I3KSH2</accession>